<keyword evidence="2" id="KW-1185">Reference proteome</keyword>
<proteinExistence type="predicted"/>
<dbReference type="InterPro" id="IPR004401">
    <property type="entry name" value="YbaB/EbfC"/>
</dbReference>
<dbReference type="InterPro" id="IPR036894">
    <property type="entry name" value="YbaB-like_sf"/>
</dbReference>
<dbReference type="AlphaFoldDB" id="A0A917TT95"/>
<reference evidence="1" key="2">
    <citation type="submission" date="2020-09" db="EMBL/GenBank/DDBJ databases">
        <authorList>
            <person name="Sun Q."/>
            <person name="Ohkuma M."/>
        </authorList>
    </citation>
    <scope>NUCLEOTIDE SEQUENCE</scope>
    <source>
        <strain evidence="1">JCM 19831</strain>
    </source>
</reference>
<name>A0A917TT95_9ACTN</name>
<accession>A0A917TT95</accession>
<protein>
    <recommendedName>
        <fullName evidence="3">YbaB/EbfC DNA-binding family protein</fullName>
    </recommendedName>
</protein>
<dbReference type="Gene3D" id="3.30.1310.10">
    <property type="entry name" value="Nucleoid-associated protein YbaB-like domain"/>
    <property type="match status" value="1"/>
</dbReference>
<organism evidence="1 2">
    <name type="scientific">Dactylosporangium sucinum</name>
    <dbReference type="NCBI Taxonomy" id="1424081"/>
    <lineage>
        <taxon>Bacteria</taxon>
        <taxon>Bacillati</taxon>
        <taxon>Actinomycetota</taxon>
        <taxon>Actinomycetes</taxon>
        <taxon>Micromonosporales</taxon>
        <taxon>Micromonosporaceae</taxon>
        <taxon>Dactylosporangium</taxon>
    </lineage>
</organism>
<dbReference type="GO" id="GO:0003677">
    <property type="term" value="F:DNA binding"/>
    <property type="evidence" value="ECO:0007669"/>
    <property type="project" value="InterPro"/>
</dbReference>
<evidence type="ECO:0008006" key="3">
    <source>
        <dbReference type="Google" id="ProtNLM"/>
    </source>
</evidence>
<reference evidence="1" key="1">
    <citation type="journal article" date="2014" name="Int. J. Syst. Evol. Microbiol.">
        <title>Complete genome sequence of Corynebacterium casei LMG S-19264T (=DSM 44701T), isolated from a smear-ripened cheese.</title>
        <authorList>
            <consortium name="US DOE Joint Genome Institute (JGI-PGF)"/>
            <person name="Walter F."/>
            <person name="Albersmeier A."/>
            <person name="Kalinowski J."/>
            <person name="Ruckert C."/>
        </authorList>
    </citation>
    <scope>NUCLEOTIDE SEQUENCE</scope>
    <source>
        <strain evidence="1">JCM 19831</strain>
    </source>
</reference>
<gene>
    <name evidence="1" type="ORF">GCM10007977_043190</name>
</gene>
<comment type="caution">
    <text evidence="1">The sequence shown here is derived from an EMBL/GenBank/DDBJ whole genome shotgun (WGS) entry which is preliminary data.</text>
</comment>
<dbReference type="Pfam" id="PF02575">
    <property type="entry name" value="YbaB_DNA_bd"/>
    <property type="match status" value="1"/>
</dbReference>
<sequence length="141" mass="14715">MAADGGGGGLLDPGGAMERLAAWKGRIDKLATDTKVMSERLQELRVTAMDANGMAEVTLDSSGVLVGLRLGRQIQRVSPDIVAATIMATVQAARAQLADRSQEIITSTLGEESAAARDLAARVGNQLRGTEPGDVDGAVRW</sequence>
<dbReference type="RefSeq" id="WP_190251707.1">
    <property type="nucleotide sequence ID" value="NZ_BMPI01000020.1"/>
</dbReference>
<evidence type="ECO:0000313" key="1">
    <source>
        <dbReference type="EMBL" id="GGM37139.1"/>
    </source>
</evidence>
<evidence type="ECO:0000313" key="2">
    <source>
        <dbReference type="Proteomes" id="UP000642070"/>
    </source>
</evidence>
<dbReference type="EMBL" id="BMPI01000020">
    <property type="protein sequence ID" value="GGM37139.1"/>
    <property type="molecule type" value="Genomic_DNA"/>
</dbReference>
<dbReference type="Proteomes" id="UP000642070">
    <property type="component" value="Unassembled WGS sequence"/>
</dbReference>
<dbReference type="SUPFAM" id="SSF82607">
    <property type="entry name" value="YbaB-like"/>
    <property type="match status" value="1"/>
</dbReference>